<protein>
    <submittedName>
        <fullName evidence="5">Uncharacterized protein</fullName>
    </submittedName>
</protein>
<dbReference type="Proteomes" id="UP000467840">
    <property type="component" value="Chromosome 6"/>
</dbReference>
<evidence type="ECO:0000256" key="1">
    <source>
        <dbReference type="ARBA" id="ARBA00004245"/>
    </source>
</evidence>
<comment type="similarity">
    <text evidence="2">Belongs to the MAP65/ASE1 family.</text>
</comment>
<comment type="subcellular location">
    <subcellularLocation>
        <location evidence="1">Cytoplasm</location>
        <location evidence="1">Cytoskeleton</location>
    </subcellularLocation>
</comment>
<dbReference type="GO" id="GO:0000226">
    <property type="term" value="P:microtubule cytoskeleton organization"/>
    <property type="evidence" value="ECO:0007669"/>
    <property type="project" value="InterPro"/>
</dbReference>
<dbReference type="GO" id="GO:0005819">
    <property type="term" value="C:spindle"/>
    <property type="evidence" value="ECO:0007669"/>
    <property type="project" value="TreeGrafter"/>
</dbReference>
<dbReference type="EMBL" id="JAAGAX010000004">
    <property type="protein sequence ID" value="KAF2317626.1"/>
    <property type="molecule type" value="Genomic_DNA"/>
</dbReference>
<sequence length="126" mass="14357">MKDLVMKKRSELEEICRKMHTIPEVDTVIDYAMEAIKSENVDPAIFLEHIELHIGNVKEEAFSRKEILEKVEKQLTACMVEALASKTIAWEKEMGIEFFYDGTIMTPAPQPVSYGASPVEEVPEQI</sequence>
<dbReference type="GO" id="GO:0005874">
    <property type="term" value="C:microtubule"/>
    <property type="evidence" value="ECO:0007669"/>
    <property type="project" value="UniProtKB-KW"/>
</dbReference>
<dbReference type="Pfam" id="PF03999">
    <property type="entry name" value="MAP65_ASE1"/>
    <property type="match status" value="1"/>
</dbReference>
<dbReference type="AlphaFoldDB" id="A0A6A6MYX9"/>
<proteinExistence type="inferred from homology"/>
<keyword evidence="3" id="KW-0493">Microtubule</keyword>
<keyword evidence="4" id="KW-0206">Cytoskeleton</keyword>
<dbReference type="PANTHER" id="PTHR19321">
    <property type="entry name" value="PROTEIN REGULATOR OF CYTOKINESIS 1 PRC1-RELATED"/>
    <property type="match status" value="1"/>
</dbReference>
<evidence type="ECO:0000313" key="5">
    <source>
        <dbReference type="EMBL" id="KAF2317626.1"/>
    </source>
</evidence>
<organism evidence="5 6">
    <name type="scientific">Hevea brasiliensis</name>
    <name type="common">Para rubber tree</name>
    <name type="synonym">Siphonia brasiliensis</name>
    <dbReference type="NCBI Taxonomy" id="3981"/>
    <lineage>
        <taxon>Eukaryota</taxon>
        <taxon>Viridiplantae</taxon>
        <taxon>Streptophyta</taxon>
        <taxon>Embryophyta</taxon>
        <taxon>Tracheophyta</taxon>
        <taxon>Spermatophyta</taxon>
        <taxon>Magnoliopsida</taxon>
        <taxon>eudicotyledons</taxon>
        <taxon>Gunneridae</taxon>
        <taxon>Pentapetalae</taxon>
        <taxon>rosids</taxon>
        <taxon>fabids</taxon>
        <taxon>Malpighiales</taxon>
        <taxon>Euphorbiaceae</taxon>
        <taxon>Crotonoideae</taxon>
        <taxon>Micrandreae</taxon>
        <taxon>Hevea</taxon>
    </lineage>
</organism>
<accession>A0A6A6MYX9</accession>
<keyword evidence="6" id="KW-1185">Reference proteome</keyword>
<dbReference type="PANTHER" id="PTHR19321:SF7">
    <property type="entry name" value="65-KDA MICROTUBULE-ASSOCIATED PROTEIN 3"/>
    <property type="match status" value="1"/>
</dbReference>
<comment type="caution">
    <text evidence="5">The sequence shown here is derived from an EMBL/GenBank/DDBJ whole genome shotgun (WGS) entry which is preliminary data.</text>
</comment>
<gene>
    <name evidence="5" type="ORF">GH714_025838</name>
</gene>
<reference evidence="5 6" key="1">
    <citation type="journal article" date="2020" name="Mol. Plant">
        <title>The Chromosome-Based Rubber Tree Genome Provides New Insights into Spurge Genome Evolution and Rubber Biosynthesis.</title>
        <authorList>
            <person name="Liu J."/>
            <person name="Shi C."/>
            <person name="Shi C.C."/>
            <person name="Li W."/>
            <person name="Zhang Q.J."/>
            <person name="Zhang Y."/>
            <person name="Li K."/>
            <person name="Lu H.F."/>
            <person name="Shi C."/>
            <person name="Zhu S.T."/>
            <person name="Xiao Z.Y."/>
            <person name="Nan H."/>
            <person name="Yue Y."/>
            <person name="Zhu X.G."/>
            <person name="Wu Y."/>
            <person name="Hong X.N."/>
            <person name="Fan G.Y."/>
            <person name="Tong Y."/>
            <person name="Zhang D."/>
            <person name="Mao C.L."/>
            <person name="Liu Y.L."/>
            <person name="Hao S.J."/>
            <person name="Liu W.Q."/>
            <person name="Lv M.Q."/>
            <person name="Zhang H.B."/>
            <person name="Liu Y."/>
            <person name="Hu-Tang G.R."/>
            <person name="Wang J.P."/>
            <person name="Wang J.H."/>
            <person name="Sun Y.H."/>
            <person name="Ni S.B."/>
            <person name="Chen W.B."/>
            <person name="Zhang X.C."/>
            <person name="Jiao Y.N."/>
            <person name="Eichler E.E."/>
            <person name="Li G.H."/>
            <person name="Liu X."/>
            <person name="Gao L.Z."/>
        </authorList>
    </citation>
    <scope>NUCLEOTIDE SEQUENCE [LARGE SCALE GENOMIC DNA]</scope>
    <source>
        <strain evidence="6">cv. GT1</strain>
        <tissue evidence="5">Leaf</tissue>
    </source>
</reference>
<evidence type="ECO:0000256" key="2">
    <source>
        <dbReference type="ARBA" id="ARBA00006187"/>
    </source>
</evidence>
<dbReference type="GO" id="GO:0005737">
    <property type="term" value="C:cytoplasm"/>
    <property type="evidence" value="ECO:0007669"/>
    <property type="project" value="TreeGrafter"/>
</dbReference>
<dbReference type="GO" id="GO:0008017">
    <property type="term" value="F:microtubule binding"/>
    <property type="evidence" value="ECO:0007669"/>
    <property type="project" value="InterPro"/>
</dbReference>
<evidence type="ECO:0000256" key="3">
    <source>
        <dbReference type="ARBA" id="ARBA00022701"/>
    </source>
</evidence>
<keyword evidence="4" id="KW-0963">Cytoplasm</keyword>
<dbReference type="InterPro" id="IPR007145">
    <property type="entry name" value="MAP65_Ase1_PRC1"/>
</dbReference>
<evidence type="ECO:0000313" key="6">
    <source>
        <dbReference type="Proteomes" id="UP000467840"/>
    </source>
</evidence>
<name>A0A6A6MYX9_HEVBR</name>
<evidence type="ECO:0000256" key="4">
    <source>
        <dbReference type="ARBA" id="ARBA00023212"/>
    </source>
</evidence>